<sequence>MPPLPDRSRHHLRANAPVAFWLLAVVVVAIAHRWIPEQRWLLVHLLLLGAVTNAIGVWSAHFTDALLRHRPTSRRWQTVRAVALNIGVVATVAGVVAGIWPLVLAGAIVVGAAIAAHGTALALRARRALSSRFASTIRYYVVASWLLPVGAGLGALMAHGLADEWQARLQVAHVAVNLLGFVGLTVLGTLVTLWPTMLRTRIDPDGEVASRRALWILAGSVVVIGVGAAAGSRVAVVTGLVGYLVGIAWIGAPMVRVARTKAPTAMPTMSVLAGMCWLVVGLVQLVVIVARTPGWAELADAVGAVTVPFAAGFAAQVLIGAMTYLVPVVLGGGPAVMRATMTAIERGAGWRVAVANAGLVLGVAPVPSLVLVAASFAVLIGLGSFLPLLVAAVVTNRRARSAGRTPPATGPVTPVPHRYRSQAVAGLAVVALAVAGAVAADPSAVGAGAGADAGAGGTGQTTTVLVEAADMRFTPDVIEVPAGNQLVLEVQNTDETQVHDLVLDNGMSSGRLAPGESATIDVGVVGRSLDAWCSVIGHRQMGMVLAIQVTGGATDAGAATGDTDADGAAGHGGHDMTGTTGAGAAADLDPSATPAPGWEAPDAVVPPIPPGTTHEYTFTVGEAEAEVAPGVTQTLWTFNGTAPGPTLHGRIGDTFVITLVNDGTIGHSIDFHAGALAPDEPMRTIAPGESLTYTFAATRSGIWMYHCATMPMSAHIANGMFGAVIIDPPDLAPVDREHVLIQSEYYLGEQGGEVDTAKLAAGEADLVVFNGYANAYDHAPLETVVGERVRIWVLAAGPNRGTSFHVVGGQFDTVFAEGAYLLTPDEATGGGAQTLALGAAQGGFVELVMPEAGRYPVVNHVMSDAERGAHGFLEVTEP</sequence>
<dbReference type="InterPro" id="IPR008972">
    <property type="entry name" value="Cupredoxin"/>
</dbReference>
<dbReference type="CDD" id="cd04208">
    <property type="entry name" value="CuRO_2_CuNIR"/>
    <property type="match status" value="1"/>
</dbReference>
<feature type="transmembrane region" description="Helical" evidence="13">
    <location>
        <begin position="310"/>
        <end position="336"/>
    </location>
</feature>
<feature type="transmembrane region" description="Helical" evidence="13">
    <location>
        <begin position="348"/>
        <end position="366"/>
    </location>
</feature>
<feature type="transmembrane region" description="Helical" evidence="13">
    <location>
        <begin position="106"/>
        <end position="125"/>
    </location>
</feature>
<evidence type="ECO:0000256" key="4">
    <source>
        <dbReference type="ARBA" id="ARBA00011233"/>
    </source>
</evidence>
<dbReference type="InterPro" id="IPR011707">
    <property type="entry name" value="Cu-oxidase-like_N"/>
</dbReference>
<dbReference type="PANTHER" id="PTHR11709">
    <property type="entry name" value="MULTI-COPPER OXIDASE"/>
    <property type="match status" value="1"/>
</dbReference>
<dbReference type="PRINTS" id="PR00695">
    <property type="entry name" value="CUNO2RDTASE"/>
</dbReference>
<comment type="subunit">
    <text evidence="4">Homotrimer.</text>
</comment>
<feature type="compositionally biased region" description="Low complexity" evidence="12">
    <location>
        <begin position="576"/>
        <end position="587"/>
    </location>
</feature>
<keyword evidence="13" id="KW-0812">Transmembrane</keyword>
<evidence type="ECO:0000256" key="3">
    <source>
        <dbReference type="ARBA" id="ARBA00010609"/>
    </source>
</evidence>
<name>A0ABS7SF09_9MICO</name>
<feature type="transmembrane region" description="Helical" evidence="13">
    <location>
        <begin position="214"/>
        <end position="234"/>
    </location>
</feature>
<feature type="transmembrane region" description="Helical" evidence="13">
    <location>
        <begin position="12"/>
        <end position="35"/>
    </location>
</feature>
<proteinExistence type="inferred from homology"/>
<reference evidence="16 17" key="1">
    <citation type="submission" date="2021-04" db="EMBL/GenBank/DDBJ databases">
        <title>Ruania sp. nov., isolated from sandy soil of mangrove forest.</title>
        <authorList>
            <person name="Ge X."/>
            <person name="Huang R."/>
            <person name="Liu W."/>
        </authorList>
    </citation>
    <scope>NUCLEOTIDE SEQUENCE [LARGE SCALE GENOMIC DNA]</scope>
    <source>
        <strain evidence="16 17">N2-46</strain>
    </source>
</reference>
<protein>
    <recommendedName>
        <fullName evidence="6">Copper-containing nitrite reductase</fullName>
        <ecNumber evidence="5">1.7.2.1</ecNumber>
    </recommendedName>
</protein>
<feature type="transmembrane region" description="Helical" evidence="13">
    <location>
        <begin position="41"/>
        <end position="60"/>
    </location>
</feature>
<evidence type="ECO:0000259" key="15">
    <source>
        <dbReference type="Pfam" id="PF13473"/>
    </source>
</evidence>
<evidence type="ECO:0000256" key="5">
    <source>
        <dbReference type="ARBA" id="ARBA00011882"/>
    </source>
</evidence>
<feature type="transmembrane region" description="Helical" evidence="13">
    <location>
        <begin position="240"/>
        <end position="258"/>
    </location>
</feature>
<evidence type="ECO:0000256" key="13">
    <source>
        <dbReference type="SAM" id="Phobius"/>
    </source>
</evidence>
<gene>
    <name evidence="16" type="ORF">KCQ71_19400</name>
</gene>
<feature type="transmembrane region" description="Helical" evidence="13">
    <location>
        <begin position="174"/>
        <end position="194"/>
    </location>
</feature>
<dbReference type="Pfam" id="PF07732">
    <property type="entry name" value="Cu-oxidase_3"/>
    <property type="match status" value="1"/>
</dbReference>
<keyword evidence="10" id="KW-0186">Copper</keyword>
<evidence type="ECO:0000256" key="2">
    <source>
        <dbReference type="ARBA" id="ARBA00001973"/>
    </source>
</evidence>
<comment type="cofactor">
    <cofactor evidence="1">
        <name>Cu(+)</name>
        <dbReference type="ChEBI" id="CHEBI:49552"/>
    </cofactor>
</comment>
<dbReference type="InterPro" id="IPR028096">
    <property type="entry name" value="EfeO_Cupredoxin"/>
</dbReference>
<feature type="transmembrane region" description="Helical" evidence="13">
    <location>
        <begin position="423"/>
        <end position="440"/>
    </location>
</feature>
<evidence type="ECO:0000313" key="17">
    <source>
        <dbReference type="Proteomes" id="UP000826651"/>
    </source>
</evidence>
<comment type="catalytic activity">
    <reaction evidence="11">
        <text>nitric oxide + Fe(III)-[cytochrome c] + H2O = Fe(II)-[cytochrome c] + nitrite + 2 H(+)</text>
        <dbReference type="Rhea" id="RHEA:15233"/>
        <dbReference type="Rhea" id="RHEA-COMP:10350"/>
        <dbReference type="Rhea" id="RHEA-COMP:14399"/>
        <dbReference type="ChEBI" id="CHEBI:15377"/>
        <dbReference type="ChEBI" id="CHEBI:15378"/>
        <dbReference type="ChEBI" id="CHEBI:16301"/>
        <dbReference type="ChEBI" id="CHEBI:16480"/>
        <dbReference type="ChEBI" id="CHEBI:29033"/>
        <dbReference type="ChEBI" id="CHEBI:29034"/>
        <dbReference type="EC" id="1.7.2.1"/>
    </reaction>
</comment>
<evidence type="ECO:0000313" key="16">
    <source>
        <dbReference type="EMBL" id="MBZ2198325.1"/>
    </source>
</evidence>
<keyword evidence="8" id="KW-0677">Repeat</keyword>
<evidence type="ECO:0000256" key="8">
    <source>
        <dbReference type="ARBA" id="ARBA00022737"/>
    </source>
</evidence>
<dbReference type="Gene3D" id="2.60.40.420">
    <property type="entry name" value="Cupredoxins - blue copper proteins"/>
    <property type="match status" value="3"/>
</dbReference>
<keyword evidence="17" id="KW-1185">Reference proteome</keyword>
<organism evidence="16 17">
    <name type="scientific">Occultella gossypii</name>
    <dbReference type="NCBI Taxonomy" id="2800820"/>
    <lineage>
        <taxon>Bacteria</taxon>
        <taxon>Bacillati</taxon>
        <taxon>Actinomycetota</taxon>
        <taxon>Actinomycetes</taxon>
        <taxon>Micrococcales</taxon>
        <taxon>Ruaniaceae</taxon>
        <taxon>Occultella</taxon>
    </lineage>
</organism>
<feature type="domain" description="Plastocyanin-like" evidence="14">
    <location>
        <begin position="620"/>
        <end position="729"/>
    </location>
</feature>
<evidence type="ECO:0000256" key="12">
    <source>
        <dbReference type="SAM" id="MobiDB-lite"/>
    </source>
</evidence>
<dbReference type="InterPro" id="IPR001287">
    <property type="entry name" value="NO2-reductase_Cu"/>
</dbReference>
<dbReference type="EC" id="1.7.2.1" evidence="5"/>
<feature type="domain" description="EfeO-type cupredoxin-like" evidence="15">
    <location>
        <begin position="458"/>
        <end position="522"/>
    </location>
</feature>
<feature type="transmembrane region" description="Helical" evidence="13">
    <location>
        <begin position="137"/>
        <end position="162"/>
    </location>
</feature>
<evidence type="ECO:0000259" key="14">
    <source>
        <dbReference type="Pfam" id="PF07732"/>
    </source>
</evidence>
<comment type="similarity">
    <text evidence="3">Belongs to the multicopper oxidase family.</text>
</comment>
<feature type="transmembrane region" description="Helical" evidence="13">
    <location>
        <begin position="81"/>
        <end position="100"/>
    </location>
</feature>
<evidence type="ECO:0000256" key="1">
    <source>
        <dbReference type="ARBA" id="ARBA00001960"/>
    </source>
</evidence>
<dbReference type="CDD" id="cd11020">
    <property type="entry name" value="CuRO_1_CuNIR"/>
    <property type="match status" value="1"/>
</dbReference>
<feature type="transmembrane region" description="Helical" evidence="13">
    <location>
        <begin position="372"/>
        <end position="394"/>
    </location>
</feature>
<evidence type="ECO:0000256" key="9">
    <source>
        <dbReference type="ARBA" id="ARBA00023002"/>
    </source>
</evidence>
<dbReference type="Pfam" id="PF13473">
    <property type="entry name" value="Cupredoxin_1"/>
    <property type="match status" value="1"/>
</dbReference>
<keyword evidence="13" id="KW-0472">Membrane</keyword>
<dbReference type="InterPro" id="IPR045087">
    <property type="entry name" value="Cu-oxidase_fam"/>
</dbReference>
<feature type="region of interest" description="Disordered" evidence="12">
    <location>
        <begin position="562"/>
        <end position="602"/>
    </location>
</feature>
<comment type="cofactor">
    <cofactor evidence="2">
        <name>Cu(2+)</name>
        <dbReference type="ChEBI" id="CHEBI:29036"/>
    </cofactor>
</comment>
<evidence type="ECO:0000256" key="11">
    <source>
        <dbReference type="ARBA" id="ARBA00049340"/>
    </source>
</evidence>
<comment type="caution">
    <text evidence="16">The sequence shown here is derived from an EMBL/GenBank/DDBJ whole genome shotgun (WGS) entry which is preliminary data.</text>
</comment>
<keyword evidence="13" id="KW-1133">Transmembrane helix</keyword>
<evidence type="ECO:0000256" key="6">
    <source>
        <dbReference type="ARBA" id="ARBA00017290"/>
    </source>
</evidence>
<keyword evidence="9" id="KW-0560">Oxidoreductase</keyword>
<accession>A0ABS7SF09</accession>
<feature type="transmembrane region" description="Helical" evidence="13">
    <location>
        <begin position="270"/>
        <end position="290"/>
    </location>
</feature>
<dbReference type="SUPFAM" id="SSF49503">
    <property type="entry name" value="Cupredoxins"/>
    <property type="match status" value="3"/>
</dbReference>
<dbReference type="Proteomes" id="UP000826651">
    <property type="component" value="Unassembled WGS sequence"/>
</dbReference>
<dbReference type="EMBL" id="JAGSHT010000018">
    <property type="protein sequence ID" value="MBZ2198325.1"/>
    <property type="molecule type" value="Genomic_DNA"/>
</dbReference>
<evidence type="ECO:0000256" key="7">
    <source>
        <dbReference type="ARBA" id="ARBA00022723"/>
    </source>
</evidence>
<evidence type="ECO:0000256" key="10">
    <source>
        <dbReference type="ARBA" id="ARBA00023008"/>
    </source>
</evidence>
<dbReference type="PANTHER" id="PTHR11709:SF394">
    <property type="entry name" value="FI03373P-RELATED"/>
    <property type="match status" value="1"/>
</dbReference>
<keyword evidence="7" id="KW-0479">Metal-binding</keyword>